<keyword evidence="4" id="KW-1185">Reference proteome</keyword>
<dbReference type="InterPro" id="IPR019405">
    <property type="entry name" value="Lactonase_7-beta_prop"/>
</dbReference>
<dbReference type="SUPFAM" id="SSF51004">
    <property type="entry name" value="C-terminal (heme d1) domain of cytochrome cd1-nitrite reductase"/>
    <property type="match status" value="1"/>
</dbReference>
<comment type="similarity">
    <text evidence="1">Belongs to the cycloisomerase 2 family.</text>
</comment>
<dbReference type="STRING" id="1440763.BJI69_18165"/>
<dbReference type="Gene3D" id="2.130.10.10">
    <property type="entry name" value="YVTN repeat-like/Quinoprotein amine dehydrogenase"/>
    <property type="match status" value="2"/>
</dbReference>
<gene>
    <name evidence="3" type="ORF">BJI69_18165</name>
</gene>
<dbReference type="Proteomes" id="UP000182987">
    <property type="component" value="Chromosome"/>
</dbReference>
<dbReference type="InterPro" id="IPR015943">
    <property type="entry name" value="WD40/YVTN_repeat-like_dom_sf"/>
</dbReference>
<dbReference type="PANTHER" id="PTHR30344">
    <property type="entry name" value="6-PHOSPHOGLUCONOLACTONASE-RELATED"/>
    <property type="match status" value="1"/>
</dbReference>
<proteinExistence type="inferred from homology"/>
<keyword evidence="2" id="KW-0313">Glucose metabolism</keyword>
<evidence type="ECO:0000313" key="3">
    <source>
        <dbReference type="EMBL" id="APG05639.1"/>
    </source>
</evidence>
<accession>A0A1L3EX52</accession>
<organism evidence="3 4">
    <name type="scientific">Luteibacter rhizovicinus DSM 16549</name>
    <dbReference type="NCBI Taxonomy" id="1440763"/>
    <lineage>
        <taxon>Bacteria</taxon>
        <taxon>Pseudomonadati</taxon>
        <taxon>Pseudomonadota</taxon>
        <taxon>Gammaproteobacteria</taxon>
        <taxon>Lysobacterales</taxon>
        <taxon>Rhodanobacteraceae</taxon>
        <taxon>Luteibacter</taxon>
    </lineage>
</organism>
<evidence type="ECO:0008006" key="5">
    <source>
        <dbReference type="Google" id="ProtNLM"/>
    </source>
</evidence>
<dbReference type="OrthoDB" id="145213at2"/>
<dbReference type="Pfam" id="PF10282">
    <property type="entry name" value="Lactonase"/>
    <property type="match status" value="2"/>
</dbReference>
<dbReference type="GO" id="GO:0017057">
    <property type="term" value="F:6-phosphogluconolactonase activity"/>
    <property type="evidence" value="ECO:0007669"/>
    <property type="project" value="TreeGrafter"/>
</dbReference>
<evidence type="ECO:0000256" key="1">
    <source>
        <dbReference type="ARBA" id="ARBA00005564"/>
    </source>
</evidence>
<dbReference type="EMBL" id="CP017480">
    <property type="protein sequence ID" value="APG05639.1"/>
    <property type="molecule type" value="Genomic_DNA"/>
</dbReference>
<sequence length="390" mass="39892">MKISQKLAVGIAGVLATTGAVHAQDRSLNLRGFDSPYVYVMSNDIQNNSVAVLRRNFFGGLEKLAVVSTQGKGVGVGTTAPPPDPLGSQNALIKSDDGRLLFVTNAGSNQVSVFAIEGSRLRLIDIQPTGGTFPVSVAQRGNRLYVLNSAGTSNVTAFQILPSGQLVALPAETRLLGTDAPLVGNQPNVGMTPAQLQFSPDGAWLAVSVKDASAKGWFELFAVGRNGSLGKDPAITPSNDPQPFGFDFDARGHLVTSQAAGSAASSYAVARNGALTPISSDIANGQAAACWLTVSGRFAFTANAGKGNISGYRVGNDGSLTLLDGGVVGKLEAGAAPTDLKASADGLFLYVGNSLGGNIDTFLILGDGRLLQVGQTPVFAGASGMQGIAL</sequence>
<dbReference type="InterPro" id="IPR011048">
    <property type="entry name" value="Haem_d1_sf"/>
</dbReference>
<protein>
    <recommendedName>
        <fullName evidence="5">3-carboxymuconate cyclase</fullName>
    </recommendedName>
</protein>
<dbReference type="GO" id="GO:0006006">
    <property type="term" value="P:glucose metabolic process"/>
    <property type="evidence" value="ECO:0007669"/>
    <property type="project" value="UniProtKB-KW"/>
</dbReference>
<reference evidence="4" key="1">
    <citation type="submission" date="2016-09" db="EMBL/GenBank/DDBJ databases">
        <authorList>
            <person name="Lysoe E."/>
        </authorList>
    </citation>
    <scope>NUCLEOTIDE SEQUENCE [LARGE SCALE GENOMIC DNA]</scope>
    <source>
        <strain evidence="4">LJ96T</strain>
    </source>
</reference>
<evidence type="ECO:0000256" key="2">
    <source>
        <dbReference type="ARBA" id="ARBA00022526"/>
    </source>
</evidence>
<dbReference type="InterPro" id="IPR050282">
    <property type="entry name" value="Cycloisomerase_2"/>
</dbReference>
<keyword evidence="2" id="KW-0119">Carbohydrate metabolism</keyword>
<dbReference type="PANTHER" id="PTHR30344:SF1">
    <property type="entry name" value="6-PHOSPHOGLUCONOLACTONASE"/>
    <property type="match status" value="1"/>
</dbReference>
<evidence type="ECO:0000313" key="4">
    <source>
        <dbReference type="Proteomes" id="UP000182987"/>
    </source>
</evidence>
<dbReference type="KEGG" id="lrz:BJI69_18165"/>
<name>A0A1L3EX52_9GAMM</name>
<dbReference type="AlphaFoldDB" id="A0A1L3EX52"/>
<dbReference type="RefSeq" id="WP_052767179.1">
    <property type="nucleotide sequence ID" value="NZ_CP017480.1"/>
</dbReference>